<gene>
    <name evidence="2" type="ORF">SMN809_LOCUS52712</name>
</gene>
<evidence type="ECO:0000313" key="3">
    <source>
        <dbReference type="Proteomes" id="UP000676336"/>
    </source>
</evidence>
<dbReference type="AlphaFoldDB" id="A0A8S3CGT1"/>
<dbReference type="Proteomes" id="UP000676336">
    <property type="component" value="Unassembled WGS sequence"/>
</dbReference>
<evidence type="ECO:0000313" key="2">
    <source>
        <dbReference type="EMBL" id="CAF4921123.1"/>
    </source>
</evidence>
<reference evidence="2" key="1">
    <citation type="submission" date="2021-02" db="EMBL/GenBank/DDBJ databases">
        <authorList>
            <person name="Nowell W R."/>
        </authorList>
    </citation>
    <scope>NUCLEOTIDE SEQUENCE</scope>
</reference>
<dbReference type="Gene3D" id="3.30.70.1230">
    <property type="entry name" value="Nucleotide cyclase"/>
    <property type="match status" value="1"/>
</dbReference>
<feature type="non-terminal residue" evidence="2">
    <location>
        <position position="77"/>
    </location>
</feature>
<evidence type="ECO:0000256" key="1">
    <source>
        <dbReference type="ARBA" id="ARBA00023239"/>
    </source>
</evidence>
<sequence length="77" mass="8632">YILAGDCVKDVNICEQLCEPGDIIITNAVYEHVQSLKLNCEYLPINDDINREQAHIAVKYCGAIDDNHDLTKIGDKL</sequence>
<dbReference type="EMBL" id="CAJOBI010179666">
    <property type="protein sequence ID" value="CAF4921123.1"/>
    <property type="molecule type" value="Genomic_DNA"/>
</dbReference>
<keyword evidence="1" id="KW-0456">Lyase</keyword>
<organism evidence="2 3">
    <name type="scientific">Rotaria magnacalcarata</name>
    <dbReference type="NCBI Taxonomy" id="392030"/>
    <lineage>
        <taxon>Eukaryota</taxon>
        <taxon>Metazoa</taxon>
        <taxon>Spiralia</taxon>
        <taxon>Gnathifera</taxon>
        <taxon>Rotifera</taxon>
        <taxon>Eurotatoria</taxon>
        <taxon>Bdelloidea</taxon>
        <taxon>Philodinida</taxon>
        <taxon>Philodinidae</taxon>
        <taxon>Rotaria</taxon>
    </lineage>
</organism>
<dbReference type="InterPro" id="IPR029787">
    <property type="entry name" value="Nucleotide_cyclase"/>
</dbReference>
<accession>A0A8S3CGT1</accession>
<protein>
    <submittedName>
        <fullName evidence="2">Uncharacterized protein</fullName>
    </submittedName>
</protein>
<name>A0A8S3CGT1_9BILA</name>
<feature type="non-terminal residue" evidence="2">
    <location>
        <position position="1"/>
    </location>
</feature>
<dbReference type="GO" id="GO:0016829">
    <property type="term" value="F:lyase activity"/>
    <property type="evidence" value="ECO:0007669"/>
    <property type="project" value="UniProtKB-KW"/>
</dbReference>
<proteinExistence type="predicted"/>
<comment type="caution">
    <text evidence="2">The sequence shown here is derived from an EMBL/GenBank/DDBJ whole genome shotgun (WGS) entry which is preliminary data.</text>
</comment>